<name>A0A6N9NJM5_9FLAO</name>
<comment type="caution">
    <text evidence="2">The sequence shown here is derived from an EMBL/GenBank/DDBJ whole genome shotgun (WGS) entry which is preliminary data.</text>
</comment>
<dbReference type="Gene3D" id="3.40.50.150">
    <property type="entry name" value="Vaccinia Virus protein VP39"/>
    <property type="match status" value="1"/>
</dbReference>
<dbReference type="GO" id="GO:0008168">
    <property type="term" value="F:methyltransferase activity"/>
    <property type="evidence" value="ECO:0007669"/>
    <property type="project" value="UniProtKB-KW"/>
</dbReference>
<dbReference type="Pfam" id="PF13649">
    <property type="entry name" value="Methyltransf_25"/>
    <property type="match status" value="1"/>
</dbReference>
<protein>
    <submittedName>
        <fullName evidence="2">Methyltransferase domain-containing protein</fullName>
    </submittedName>
</protein>
<dbReference type="AlphaFoldDB" id="A0A6N9NJM5"/>
<dbReference type="InterPro" id="IPR029063">
    <property type="entry name" value="SAM-dependent_MTases_sf"/>
</dbReference>
<dbReference type="GO" id="GO:0032259">
    <property type="term" value="P:methylation"/>
    <property type="evidence" value="ECO:0007669"/>
    <property type="project" value="UniProtKB-KW"/>
</dbReference>
<accession>A0A6N9NJM5</accession>
<keyword evidence="2" id="KW-0808">Transferase</keyword>
<dbReference type="SUPFAM" id="SSF53335">
    <property type="entry name" value="S-adenosyl-L-methionine-dependent methyltransferases"/>
    <property type="match status" value="1"/>
</dbReference>
<evidence type="ECO:0000313" key="2">
    <source>
        <dbReference type="EMBL" id="NBG66886.1"/>
    </source>
</evidence>
<dbReference type="InterPro" id="IPR041698">
    <property type="entry name" value="Methyltransf_25"/>
</dbReference>
<keyword evidence="3" id="KW-1185">Reference proteome</keyword>
<gene>
    <name evidence="2" type="ORF">GQN54_12230</name>
</gene>
<reference evidence="2 3" key="1">
    <citation type="submission" date="2019-12" db="EMBL/GenBank/DDBJ databases">
        <authorList>
            <person name="Zhao J."/>
        </authorList>
    </citation>
    <scope>NUCLEOTIDE SEQUENCE [LARGE SCALE GENOMIC DNA]</scope>
    <source>
        <strain evidence="2 3">S-15</strain>
    </source>
</reference>
<organism evidence="2 3">
    <name type="scientific">Acidiluteibacter ferrifornacis</name>
    <dbReference type="NCBI Taxonomy" id="2692424"/>
    <lineage>
        <taxon>Bacteria</taxon>
        <taxon>Pseudomonadati</taxon>
        <taxon>Bacteroidota</taxon>
        <taxon>Flavobacteriia</taxon>
        <taxon>Flavobacteriales</taxon>
        <taxon>Cryomorphaceae</taxon>
        <taxon>Acidiluteibacter</taxon>
    </lineage>
</organism>
<dbReference type="EMBL" id="WWNE01000012">
    <property type="protein sequence ID" value="NBG66886.1"/>
    <property type="molecule type" value="Genomic_DNA"/>
</dbReference>
<sequence>MAEFWEKAFNEKQEMWGREPAKSAQLAKDFFVENSIKDILIPGIGYGRNAQPFIENGIKVSGIEISKTAIELARKQYGNEMNLFHGAVNKMPFDAKKYDGIFCYALIHLLDFEEREKLIQNCYNQLTENGFMIFTAITKNAPQFGKGNWVSKDRYEIHPGAQLFYYDGESVINEFDKYGLIEVIEVEESQPMYWIKCQKNSQSQ</sequence>
<proteinExistence type="predicted"/>
<dbReference type="RefSeq" id="WP_160633842.1">
    <property type="nucleotide sequence ID" value="NZ_WWNE01000012.1"/>
</dbReference>
<feature type="domain" description="Methyltransferase" evidence="1">
    <location>
        <begin position="40"/>
        <end position="130"/>
    </location>
</feature>
<keyword evidence="2" id="KW-0489">Methyltransferase</keyword>
<evidence type="ECO:0000259" key="1">
    <source>
        <dbReference type="Pfam" id="PF13649"/>
    </source>
</evidence>
<evidence type="ECO:0000313" key="3">
    <source>
        <dbReference type="Proteomes" id="UP000470771"/>
    </source>
</evidence>
<dbReference type="Proteomes" id="UP000470771">
    <property type="component" value="Unassembled WGS sequence"/>
</dbReference>
<dbReference type="CDD" id="cd02440">
    <property type="entry name" value="AdoMet_MTases"/>
    <property type="match status" value="1"/>
</dbReference>